<dbReference type="PANTHER" id="PTHR30386:SF26">
    <property type="entry name" value="TRANSPORT PROTEIN COMB"/>
    <property type="match status" value="1"/>
</dbReference>
<keyword evidence="4 6" id="KW-0472">Membrane</keyword>
<reference evidence="7 8" key="1">
    <citation type="submission" date="2023-12" db="EMBL/GenBank/DDBJ databases">
        <title>the genome sequence of Hyalangium sp. s54d21.</title>
        <authorList>
            <person name="Zhang X."/>
        </authorList>
    </citation>
    <scope>NUCLEOTIDE SEQUENCE [LARGE SCALE GENOMIC DNA]</scope>
    <source>
        <strain evidence="8">s54d21</strain>
    </source>
</reference>
<protein>
    <submittedName>
        <fullName evidence="7">HlyD family efflux transporter periplasmic adaptor subunit</fullName>
    </submittedName>
</protein>
<evidence type="ECO:0000256" key="1">
    <source>
        <dbReference type="ARBA" id="ARBA00004167"/>
    </source>
</evidence>
<dbReference type="RefSeq" id="WP_321549515.1">
    <property type="nucleotide sequence ID" value="NZ_JAXIVS010000012.1"/>
</dbReference>
<evidence type="ECO:0000313" key="8">
    <source>
        <dbReference type="Proteomes" id="UP001291309"/>
    </source>
</evidence>
<dbReference type="Gene3D" id="2.40.30.170">
    <property type="match status" value="1"/>
</dbReference>
<sequence>MKVEGIFPRTLRALARGRGRWAFGLLPVGLFALWGGWFTLAPTTVYERSVQARLELHREVYAIDSPVEGRVVKTQLELHRSVHAGEVLVELSREHEERQVAEAEAVLQGLGPQLEAARAQLEAEQSALVEQKGQGVAGVQEARARLSEAETVSRRAQEEATSTERLWKRGVVSEMEWGRARAELERTLAAEQASRAALASARLGGTVQSTERRTRLAALRGEIARLEADESVARASVARLREELERRIIRAPADGVLGETSSVRVGAQLREGDPIATVVAGGSVRIVAQFIPASSLGRVRAGQRARMRLEGFSWTEFGMLKATVVAVASEVRDGLVRVELSLDELPLGIPLEHGLPGMVDIEVDRATPSQLVLRTLGREARRGGAPEGREPKS</sequence>
<evidence type="ECO:0000313" key="7">
    <source>
        <dbReference type="EMBL" id="MDY7230802.1"/>
    </source>
</evidence>
<dbReference type="InterPro" id="IPR050739">
    <property type="entry name" value="MFP"/>
</dbReference>
<gene>
    <name evidence="7" type="ORF">SYV04_30690</name>
</gene>
<dbReference type="EMBL" id="JAXIVS010000012">
    <property type="protein sequence ID" value="MDY7230802.1"/>
    <property type="molecule type" value="Genomic_DNA"/>
</dbReference>
<evidence type="ECO:0000256" key="3">
    <source>
        <dbReference type="ARBA" id="ARBA00022989"/>
    </source>
</evidence>
<comment type="subcellular location">
    <subcellularLocation>
        <location evidence="1">Membrane</location>
        <topology evidence="1">Single-pass membrane protein</topology>
    </subcellularLocation>
</comment>
<dbReference type="Gene3D" id="1.10.287.470">
    <property type="entry name" value="Helix hairpin bin"/>
    <property type="match status" value="2"/>
</dbReference>
<evidence type="ECO:0000256" key="4">
    <source>
        <dbReference type="ARBA" id="ARBA00023136"/>
    </source>
</evidence>
<dbReference type="Gene3D" id="2.40.50.100">
    <property type="match status" value="1"/>
</dbReference>
<keyword evidence="8" id="KW-1185">Reference proteome</keyword>
<keyword evidence="5" id="KW-0175">Coiled coil</keyword>
<evidence type="ECO:0000256" key="6">
    <source>
        <dbReference type="SAM" id="Phobius"/>
    </source>
</evidence>
<name>A0ABU5HDA5_9BACT</name>
<feature type="transmembrane region" description="Helical" evidence="6">
    <location>
        <begin position="21"/>
        <end position="40"/>
    </location>
</feature>
<feature type="coiled-coil region" evidence="5">
    <location>
        <begin position="114"/>
        <end position="159"/>
    </location>
</feature>
<evidence type="ECO:0000256" key="2">
    <source>
        <dbReference type="ARBA" id="ARBA00022692"/>
    </source>
</evidence>
<dbReference type="PANTHER" id="PTHR30386">
    <property type="entry name" value="MEMBRANE FUSION SUBUNIT OF EMRAB-TOLC MULTIDRUG EFFLUX PUMP"/>
    <property type="match status" value="1"/>
</dbReference>
<keyword evidence="2 6" id="KW-0812">Transmembrane</keyword>
<comment type="caution">
    <text evidence="7">The sequence shown here is derived from an EMBL/GenBank/DDBJ whole genome shotgun (WGS) entry which is preliminary data.</text>
</comment>
<keyword evidence="3 6" id="KW-1133">Transmembrane helix</keyword>
<proteinExistence type="predicted"/>
<dbReference type="Proteomes" id="UP001291309">
    <property type="component" value="Unassembled WGS sequence"/>
</dbReference>
<accession>A0ABU5HDA5</accession>
<evidence type="ECO:0000256" key="5">
    <source>
        <dbReference type="SAM" id="Coils"/>
    </source>
</evidence>
<organism evidence="7 8">
    <name type="scientific">Hyalangium rubrum</name>
    <dbReference type="NCBI Taxonomy" id="3103134"/>
    <lineage>
        <taxon>Bacteria</taxon>
        <taxon>Pseudomonadati</taxon>
        <taxon>Myxococcota</taxon>
        <taxon>Myxococcia</taxon>
        <taxon>Myxococcales</taxon>
        <taxon>Cystobacterineae</taxon>
        <taxon>Archangiaceae</taxon>
        <taxon>Hyalangium</taxon>
    </lineage>
</organism>